<dbReference type="InterPro" id="IPR029000">
    <property type="entry name" value="Cyclophilin-like_dom_sf"/>
</dbReference>
<name>A0AAV5W7I0_9BILA</name>
<dbReference type="EMBL" id="BTSY01000005">
    <property type="protein sequence ID" value="GMT27934.1"/>
    <property type="molecule type" value="Genomic_DNA"/>
</dbReference>
<dbReference type="Proteomes" id="UP001432322">
    <property type="component" value="Unassembled WGS sequence"/>
</dbReference>
<comment type="caution">
    <text evidence="2">The sequence shown here is derived from an EMBL/GenBank/DDBJ whole genome shotgun (WGS) entry which is preliminary data.</text>
</comment>
<protein>
    <recommendedName>
        <fullName evidence="4">BTB domain-containing protein</fullName>
    </recommendedName>
</protein>
<keyword evidence="3" id="KW-1185">Reference proteome</keyword>
<sequence length="506" mass="58303">MVGRKRVKHEIDRSDEEIEKEFAEKVARIEELEREAVVREAKIAELENGQKASTSSFKASLSLKNNNTPSRDPTATHLVQLPNGKRVVVNMHFDINKWSLHRVDQIEYLEDLCFVFDSNNEESTHFVVKIGDRRYDWFDCHSISGRFRVGSILSTLTGEKEVLFQCNRRLETAESIDTIEVSINIRQYDKSYFEMCRNFLSCCGRKGIEVVSNKTARATKLIIFPSQEILSLHSPYFLNIFYGDFCEKQQEIIRIPAISNLSLRRAMLYSSGFKLRPELFVDLLGFFDRFSFVDSLNRLKIEAAERALELPLKECRMALEIVDHLQDETTLNSFIGRFVTTDCLHELMRENVDVISKETMLCLTKRMADIATILHRRPKIRFCFPEGEVLVSLFNDIRPRTIRSLISLIRSKQLEFFEGSRMARDSTTKFAFLPYLSSLVDEPEEEKTLTLPLLSHPLSLYYCHKNPDTSVLFFHRSPLQYAVMGTVVSGSEIVSIATVLTSIAVE</sequence>
<accession>A0AAV5W7I0</accession>
<evidence type="ECO:0008006" key="4">
    <source>
        <dbReference type="Google" id="ProtNLM"/>
    </source>
</evidence>
<dbReference type="SUPFAM" id="SSF50891">
    <property type="entry name" value="Cyclophilin-like"/>
    <property type="match status" value="1"/>
</dbReference>
<evidence type="ECO:0000256" key="1">
    <source>
        <dbReference type="SAM" id="Coils"/>
    </source>
</evidence>
<gene>
    <name evidence="2" type="ORF">PFISCL1PPCAC_19231</name>
</gene>
<proteinExistence type="predicted"/>
<dbReference type="AlphaFoldDB" id="A0AAV5W7I0"/>
<evidence type="ECO:0000313" key="3">
    <source>
        <dbReference type="Proteomes" id="UP001432322"/>
    </source>
</evidence>
<evidence type="ECO:0000313" key="2">
    <source>
        <dbReference type="EMBL" id="GMT27934.1"/>
    </source>
</evidence>
<reference evidence="2" key="1">
    <citation type="submission" date="2023-10" db="EMBL/GenBank/DDBJ databases">
        <title>Genome assembly of Pristionchus species.</title>
        <authorList>
            <person name="Yoshida K."/>
            <person name="Sommer R.J."/>
        </authorList>
    </citation>
    <scope>NUCLEOTIDE SEQUENCE</scope>
    <source>
        <strain evidence="2">RS5133</strain>
    </source>
</reference>
<keyword evidence="1" id="KW-0175">Coiled coil</keyword>
<organism evidence="2 3">
    <name type="scientific">Pristionchus fissidentatus</name>
    <dbReference type="NCBI Taxonomy" id="1538716"/>
    <lineage>
        <taxon>Eukaryota</taxon>
        <taxon>Metazoa</taxon>
        <taxon>Ecdysozoa</taxon>
        <taxon>Nematoda</taxon>
        <taxon>Chromadorea</taxon>
        <taxon>Rhabditida</taxon>
        <taxon>Rhabditina</taxon>
        <taxon>Diplogasteromorpha</taxon>
        <taxon>Diplogasteroidea</taxon>
        <taxon>Neodiplogasteridae</taxon>
        <taxon>Pristionchus</taxon>
    </lineage>
</organism>
<feature type="coiled-coil region" evidence="1">
    <location>
        <begin position="4"/>
        <end position="49"/>
    </location>
</feature>
<dbReference type="CDD" id="cd18186">
    <property type="entry name" value="BTB_POZ_ZBTB_KLHL-like"/>
    <property type="match status" value="1"/>
</dbReference>